<sequence>MTRYFRLYLHFLRFSFSKAMEFRVDFFFRIVMDCFFYAINIAFYQVLFLHTSTLGGWNEEQAMIFVAAYILVDALQMTIFSTNLWWFPIFVNRGDLDYYLVRPVSSLFFLSVREFAANSLCNVFIAIGIMIWAISSYSQPLIWWKILLFVLLVVNGTFIYYMVHMLFLIGVFWTHSARGFDSLFRHLCLVHERPDGIFHGATRTVFTTVLPFCLMCSFPARLLFEDFQLSVLLHILITTMLMFFVLRWAWKFSLKAYSSASS</sequence>
<protein>
    <submittedName>
        <fullName evidence="2">ABC transporter permease</fullName>
    </submittedName>
</protein>
<dbReference type="PANTHER" id="PTHR36833">
    <property type="entry name" value="SLR0610 PROTEIN-RELATED"/>
    <property type="match status" value="1"/>
</dbReference>
<proteinExistence type="predicted"/>
<feature type="transmembrane region" description="Helical" evidence="1">
    <location>
        <begin position="107"/>
        <end position="134"/>
    </location>
</feature>
<gene>
    <name evidence="2" type="ORF">UABAM_05749</name>
</gene>
<dbReference type="EMBL" id="AP019860">
    <property type="protein sequence ID" value="BBM87340.1"/>
    <property type="molecule type" value="Genomic_DNA"/>
</dbReference>
<keyword evidence="3" id="KW-1185">Reference proteome</keyword>
<name>A0A5S9ITM8_UABAM</name>
<feature type="transmembrane region" description="Helical" evidence="1">
    <location>
        <begin position="26"/>
        <end position="50"/>
    </location>
</feature>
<feature type="transmembrane region" description="Helical" evidence="1">
    <location>
        <begin position="62"/>
        <end position="87"/>
    </location>
</feature>
<keyword evidence="1" id="KW-1133">Transmembrane helix</keyword>
<evidence type="ECO:0000313" key="2">
    <source>
        <dbReference type="EMBL" id="BBM87340.1"/>
    </source>
</evidence>
<dbReference type="InterPro" id="IPR010390">
    <property type="entry name" value="ABC-2_transporter-like"/>
</dbReference>
<dbReference type="PANTHER" id="PTHR36833:SF1">
    <property type="entry name" value="INTEGRAL MEMBRANE TRANSPORT PROTEIN"/>
    <property type="match status" value="1"/>
</dbReference>
<accession>A0A5S9ITM8</accession>
<reference evidence="2 3" key="1">
    <citation type="submission" date="2019-08" db="EMBL/GenBank/DDBJ databases">
        <title>Complete genome sequence of Candidatus Uab amorphum.</title>
        <authorList>
            <person name="Shiratori T."/>
            <person name="Suzuki S."/>
            <person name="Kakizawa Y."/>
            <person name="Ishida K."/>
        </authorList>
    </citation>
    <scope>NUCLEOTIDE SEQUENCE [LARGE SCALE GENOMIC DNA]</scope>
    <source>
        <strain evidence="2 3">SRT547</strain>
    </source>
</reference>
<dbReference type="Pfam" id="PF06182">
    <property type="entry name" value="ABC2_membrane_6"/>
    <property type="match status" value="1"/>
</dbReference>
<feature type="transmembrane region" description="Helical" evidence="1">
    <location>
        <begin position="231"/>
        <end position="250"/>
    </location>
</feature>
<evidence type="ECO:0000256" key="1">
    <source>
        <dbReference type="SAM" id="Phobius"/>
    </source>
</evidence>
<feature type="transmembrane region" description="Helical" evidence="1">
    <location>
        <begin position="204"/>
        <end position="224"/>
    </location>
</feature>
<dbReference type="AlphaFoldDB" id="A0A5S9ITM8"/>
<dbReference type="KEGG" id="uam:UABAM_05749"/>
<dbReference type="Proteomes" id="UP000326354">
    <property type="component" value="Chromosome"/>
</dbReference>
<evidence type="ECO:0000313" key="3">
    <source>
        <dbReference type="Proteomes" id="UP000326354"/>
    </source>
</evidence>
<keyword evidence="1" id="KW-0812">Transmembrane</keyword>
<dbReference type="OrthoDB" id="3818833at2"/>
<feature type="transmembrane region" description="Helical" evidence="1">
    <location>
        <begin position="146"/>
        <end position="173"/>
    </location>
</feature>
<organism evidence="2 3">
    <name type="scientific">Uabimicrobium amorphum</name>
    <dbReference type="NCBI Taxonomy" id="2596890"/>
    <lineage>
        <taxon>Bacteria</taxon>
        <taxon>Pseudomonadati</taxon>
        <taxon>Planctomycetota</taxon>
        <taxon>Candidatus Uabimicrobiia</taxon>
        <taxon>Candidatus Uabimicrobiales</taxon>
        <taxon>Candidatus Uabimicrobiaceae</taxon>
        <taxon>Candidatus Uabimicrobium</taxon>
    </lineage>
</organism>
<dbReference type="RefSeq" id="WP_151971364.1">
    <property type="nucleotide sequence ID" value="NZ_AP019860.1"/>
</dbReference>
<keyword evidence="1" id="KW-0472">Membrane</keyword>